<dbReference type="Gene3D" id="3.40.630.30">
    <property type="match status" value="1"/>
</dbReference>
<dbReference type="InterPro" id="IPR016181">
    <property type="entry name" value="Acyl_CoA_acyltransferase"/>
</dbReference>
<dbReference type="GO" id="GO:0016746">
    <property type="term" value="F:acyltransferase activity"/>
    <property type="evidence" value="ECO:0007669"/>
    <property type="project" value="UniProtKB-KW"/>
</dbReference>
<feature type="domain" description="N-acetyltransferase" evidence="1">
    <location>
        <begin position="130"/>
        <end position="261"/>
    </location>
</feature>
<dbReference type="InterPro" id="IPR027365">
    <property type="entry name" value="GNAT_acetyltra_YdfB-like"/>
</dbReference>
<evidence type="ECO:0000313" key="2">
    <source>
        <dbReference type="EMBL" id="MEL5987297.1"/>
    </source>
</evidence>
<dbReference type="EMBL" id="JBCEWA010000002">
    <property type="protein sequence ID" value="MEL5987297.1"/>
    <property type="molecule type" value="Genomic_DNA"/>
</dbReference>
<protein>
    <submittedName>
        <fullName evidence="2">GNAT family N-acetyltransferase</fullName>
        <ecNumber evidence="2">2.3.1.-</ecNumber>
    </submittedName>
</protein>
<keyword evidence="2" id="KW-0808">Transferase</keyword>
<dbReference type="InterPro" id="IPR000182">
    <property type="entry name" value="GNAT_dom"/>
</dbReference>
<comment type="caution">
    <text evidence="2">The sequence shown here is derived from an EMBL/GenBank/DDBJ whole genome shotgun (WGS) entry which is preliminary data.</text>
</comment>
<proteinExistence type="predicted"/>
<evidence type="ECO:0000313" key="3">
    <source>
        <dbReference type="Proteomes" id="UP001398420"/>
    </source>
</evidence>
<dbReference type="SUPFAM" id="SSF55729">
    <property type="entry name" value="Acyl-CoA N-acyltransferases (Nat)"/>
    <property type="match status" value="1"/>
</dbReference>
<name>A0ABU9LHA8_9BACL</name>
<evidence type="ECO:0000259" key="1">
    <source>
        <dbReference type="PROSITE" id="PS51186"/>
    </source>
</evidence>
<dbReference type="RefSeq" id="WP_342302632.1">
    <property type="nucleotide sequence ID" value="NZ_JBCEWA010000002.1"/>
</dbReference>
<sequence length="261" mass="29909">MIRQLTEQDHQQVLQLIGKKPAENLFIIGDLEAYGYDSDIQQLYGEFQDEQLIALLLNYDHMYVMYAEGTYDVEGFARIVNTDEQLLGLSGMYDILTSLYPLIEKTPKRSGKMHYAKCTALIGEAPPHRFTIRKTTVEDIPQHRALLQQIPEFANSTTTEEQMIRTIENQTGRTYALWEDNQIVSVVSTAAENLQSAMIVGVATHPDYVKRGYATALLYKMCEELLEEDKVVCLFYDNPKAGKIYERIGFEPIGYWGMHNF</sequence>
<gene>
    <name evidence="2" type="ORF">AAF454_02510</name>
</gene>
<keyword evidence="3" id="KW-1185">Reference proteome</keyword>
<dbReference type="PROSITE" id="PS51186">
    <property type="entry name" value="GNAT"/>
    <property type="match status" value="1"/>
</dbReference>
<keyword evidence="2" id="KW-0012">Acyltransferase</keyword>
<dbReference type="EC" id="2.3.1.-" evidence="2"/>
<organism evidence="2 3">
    <name type="scientific">Kurthia gibsonii</name>
    <dbReference type="NCBI Taxonomy" id="33946"/>
    <lineage>
        <taxon>Bacteria</taxon>
        <taxon>Bacillati</taxon>
        <taxon>Bacillota</taxon>
        <taxon>Bacilli</taxon>
        <taxon>Bacillales</taxon>
        <taxon>Caryophanaceae</taxon>
        <taxon>Kurthia</taxon>
    </lineage>
</organism>
<dbReference type="Proteomes" id="UP001398420">
    <property type="component" value="Unassembled WGS sequence"/>
</dbReference>
<reference evidence="2 3" key="1">
    <citation type="submission" date="2024-04" db="EMBL/GenBank/DDBJ databases">
        <authorList>
            <person name="Wu Y.S."/>
            <person name="Zhang L."/>
        </authorList>
    </citation>
    <scope>NUCLEOTIDE SEQUENCE [LARGE SCALE GENOMIC DNA]</scope>
    <source>
        <strain evidence="2 3">KG-01</strain>
    </source>
</reference>
<dbReference type="Pfam" id="PF12746">
    <property type="entry name" value="GNAT_acetyltran"/>
    <property type="match status" value="1"/>
</dbReference>
<dbReference type="CDD" id="cd04301">
    <property type="entry name" value="NAT_SF"/>
    <property type="match status" value="1"/>
</dbReference>
<accession>A0ABU9LHA8</accession>